<dbReference type="Proteomes" id="UP001549920">
    <property type="component" value="Unassembled WGS sequence"/>
</dbReference>
<evidence type="ECO:0000313" key="1">
    <source>
        <dbReference type="EMBL" id="KAL0867851.1"/>
    </source>
</evidence>
<proteinExistence type="predicted"/>
<dbReference type="InterPro" id="IPR012674">
    <property type="entry name" value="Calycin"/>
</dbReference>
<dbReference type="Gene3D" id="2.40.128.20">
    <property type="match status" value="1"/>
</dbReference>
<accession>A0ABR3HC42</accession>
<protein>
    <submittedName>
        <fullName evidence="1">Uncharacterized protein</fullName>
    </submittedName>
</protein>
<name>A0ABR3HC42_LOXSC</name>
<keyword evidence="2" id="KW-1185">Reference proteome</keyword>
<sequence length="131" mass="14682">MAYFGKNFTFEKDENVDELINATGLDFLKNKPSQVIEKDGDSYKLILKTVNHEIVFKSGVPFVELVRGTLESKTTITVDGDTFIQVQDFGSHGTLTSKREYSADQLKVVCAGRLTFFVKSFYFTLFSVSAA</sequence>
<gene>
    <name evidence="1" type="ORF">ABMA27_008543</name>
</gene>
<organism evidence="1 2">
    <name type="scientific">Loxostege sticticalis</name>
    <name type="common">Beet webworm moth</name>
    <dbReference type="NCBI Taxonomy" id="481309"/>
    <lineage>
        <taxon>Eukaryota</taxon>
        <taxon>Metazoa</taxon>
        <taxon>Ecdysozoa</taxon>
        <taxon>Arthropoda</taxon>
        <taxon>Hexapoda</taxon>
        <taxon>Insecta</taxon>
        <taxon>Pterygota</taxon>
        <taxon>Neoptera</taxon>
        <taxon>Endopterygota</taxon>
        <taxon>Lepidoptera</taxon>
        <taxon>Glossata</taxon>
        <taxon>Ditrysia</taxon>
        <taxon>Pyraloidea</taxon>
        <taxon>Crambidae</taxon>
        <taxon>Pyraustinae</taxon>
        <taxon>Loxostege</taxon>
    </lineage>
</organism>
<evidence type="ECO:0000313" key="2">
    <source>
        <dbReference type="Proteomes" id="UP001549920"/>
    </source>
</evidence>
<dbReference type="EMBL" id="JBEUOH010000022">
    <property type="protein sequence ID" value="KAL0867851.1"/>
    <property type="molecule type" value="Genomic_DNA"/>
</dbReference>
<dbReference type="SUPFAM" id="SSF50814">
    <property type="entry name" value="Lipocalins"/>
    <property type="match status" value="1"/>
</dbReference>
<reference evidence="1 2" key="1">
    <citation type="submission" date="2024-06" db="EMBL/GenBank/DDBJ databases">
        <title>A chromosome-level genome assembly of beet webworm, Loxostege sticticalis.</title>
        <authorList>
            <person name="Zhang Y."/>
        </authorList>
    </citation>
    <scope>NUCLEOTIDE SEQUENCE [LARGE SCALE GENOMIC DNA]</scope>
    <source>
        <strain evidence="1">AQ026</strain>
        <tissue evidence="1">Whole body</tissue>
    </source>
</reference>
<comment type="caution">
    <text evidence="1">The sequence shown here is derived from an EMBL/GenBank/DDBJ whole genome shotgun (WGS) entry which is preliminary data.</text>
</comment>